<evidence type="ECO:0000259" key="18">
    <source>
        <dbReference type="SMART" id="SM00382"/>
    </source>
</evidence>
<evidence type="ECO:0000256" key="2">
    <source>
        <dbReference type="ARBA" id="ARBA00004141"/>
    </source>
</evidence>
<sequence length="651" mass="67656">MVPDSTGVSPRPLPATAAPALDAPPRPRAAADDVARPAADPQRTADDDAPVARPRPGRDRRRRRRPSTRAWVAAAVVAGIVVVGLAVLLAQPAQPAPDELTLTEGLAVIESGGADQARIDDRAGRLTLELTAGGEAEVAFPQEYADELTAALLDADVDLDAEPSGASAGDVALRLLPVLVIVGVLVWVVRRVNPNAAAGAPRRALAEGEVPEVTFADVAGADEAVDQLREMVEFLRDPARFEALGATRPRGALLVGPPGTGKTLLARAVAGEAEVPFFALAGSDFVETYVGVGARRVRDLFAQARKAERAIIFIDEVDAVGRTRTSGVQQGGDGERENTLISLLNEMDGFGGSRVVVLAATNRPDTLDPALTRPGRLDRQVQVPNPDRRGRTLILQVHAAGRPMGADVDLVSVARQTPGMSGADLAQVVNESCMEAARRGLAEVDADCFQAAIATVAMGRARTSALVTDEDRRITAWHEAGHTLAAALLPDADDPVSVTIVPRGPAGGATWMAGNDDVFLPRRKALAQLTVALAGRAAEEYLLDGEHTQGAAGDLQGATRLATAMVTQYGMTDFGYAQVDADTLRMGGALAAAAHARIDALLRDAHTAATALLAEHAPALEALAAALLAEETLSGARVTDIVAAHPATSAA</sequence>
<evidence type="ECO:0000256" key="6">
    <source>
        <dbReference type="ARBA" id="ARBA00022723"/>
    </source>
</evidence>
<keyword evidence="20" id="KW-1185">Reference proteome</keyword>
<reference evidence="19 20" key="1">
    <citation type="submission" date="2019-07" db="EMBL/GenBank/DDBJ databases">
        <title>Whole genome shotgun sequence of Actinotalea fermentans NBRC 105374.</title>
        <authorList>
            <person name="Hosoyama A."/>
            <person name="Uohara A."/>
            <person name="Ohji S."/>
            <person name="Ichikawa N."/>
        </authorList>
    </citation>
    <scope>NUCLEOTIDE SEQUENCE [LARGE SCALE GENOMIC DNA]</scope>
    <source>
        <strain evidence="19 20">NBRC 105374</strain>
    </source>
</reference>
<dbReference type="PANTHER" id="PTHR23076:SF97">
    <property type="entry name" value="ATP-DEPENDENT ZINC METALLOPROTEASE YME1L1"/>
    <property type="match status" value="1"/>
</dbReference>
<comment type="similarity">
    <text evidence="3">In the C-terminal section; belongs to the peptidase M41 family.</text>
</comment>
<keyword evidence="10 15" id="KW-0067">ATP-binding</keyword>
<dbReference type="CDD" id="cd19501">
    <property type="entry name" value="RecA-like_FtsH"/>
    <property type="match status" value="1"/>
</dbReference>
<evidence type="ECO:0000256" key="17">
    <source>
        <dbReference type="SAM" id="Phobius"/>
    </source>
</evidence>
<keyword evidence="12 17" id="KW-1133">Transmembrane helix</keyword>
<evidence type="ECO:0000256" key="5">
    <source>
        <dbReference type="ARBA" id="ARBA00022692"/>
    </source>
</evidence>
<dbReference type="GO" id="GO:0004222">
    <property type="term" value="F:metalloendopeptidase activity"/>
    <property type="evidence" value="ECO:0007669"/>
    <property type="project" value="InterPro"/>
</dbReference>
<dbReference type="GO" id="GO:0016887">
    <property type="term" value="F:ATP hydrolysis activity"/>
    <property type="evidence" value="ECO:0007669"/>
    <property type="project" value="InterPro"/>
</dbReference>
<dbReference type="EMBL" id="BJYK01000005">
    <property type="protein sequence ID" value="GEN80160.1"/>
    <property type="molecule type" value="Genomic_DNA"/>
</dbReference>
<dbReference type="InterPro" id="IPR041569">
    <property type="entry name" value="AAA_lid_3"/>
</dbReference>
<proteinExistence type="inferred from homology"/>
<evidence type="ECO:0000256" key="3">
    <source>
        <dbReference type="ARBA" id="ARBA00010044"/>
    </source>
</evidence>
<dbReference type="Pfam" id="PF00004">
    <property type="entry name" value="AAA"/>
    <property type="match status" value="1"/>
</dbReference>
<dbReference type="FunFam" id="3.40.50.300:FF:000277">
    <property type="entry name" value="ATP-dependent zinc metalloprotease FtsH"/>
    <property type="match status" value="1"/>
</dbReference>
<dbReference type="Proteomes" id="UP000321484">
    <property type="component" value="Unassembled WGS sequence"/>
</dbReference>
<dbReference type="PANTHER" id="PTHR23076">
    <property type="entry name" value="METALLOPROTEASE M41 FTSH"/>
    <property type="match status" value="1"/>
</dbReference>
<evidence type="ECO:0000256" key="12">
    <source>
        <dbReference type="ARBA" id="ARBA00022989"/>
    </source>
</evidence>
<comment type="similarity">
    <text evidence="15">Belongs to the AAA ATPase family.</text>
</comment>
<evidence type="ECO:0000313" key="19">
    <source>
        <dbReference type="EMBL" id="GEN80160.1"/>
    </source>
</evidence>
<comment type="caution">
    <text evidence="19">The sequence shown here is derived from an EMBL/GenBank/DDBJ whole genome shotgun (WGS) entry which is preliminary data.</text>
</comment>
<dbReference type="GO" id="GO:0046872">
    <property type="term" value="F:metal ion binding"/>
    <property type="evidence" value="ECO:0007669"/>
    <property type="project" value="UniProtKB-KW"/>
</dbReference>
<dbReference type="AlphaFoldDB" id="A0A511YY80"/>
<dbReference type="FunFam" id="1.10.8.60:FF:000001">
    <property type="entry name" value="ATP-dependent zinc metalloprotease FtsH"/>
    <property type="match status" value="1"/>
</dbReference>
<dbReference type="Gene3D" id="1.10.8.60">
    <property type="match status" value="1"/>
</dbReference>
<keyword evidence="8" id="KW-0378">Hydrolase</keyword>
<dbReference type="InterPro" id="IPR003960">
    <property type="entry name" value="ATPase_AAA_CS"/>
</dbReference>
<dbReference type="InterPro" id="IPR037219">
    <property type="entry name" value="Peptidase_M41-like"/>
</dbReference>
<dbReference type="PROSITE" id="PS00674">
    <property type="entry name" value="AAA"/>
    <property type="match status" value="1"/>
</dbReference>
<feature type="transmembrane region" description="Helical" evidence="17">
    <location>
        <begin position="70"/>
        <end position="90"/>
    </location>
</feature>
<evidence type="ECO:0000313" key="20">
    <source>
        <dbReference type="Proteomes" id="UP000321484"/>
    </source>
</evidence>
<evidence type="ECO:0000256" key="7">
    <source>
        <dbReference type="ARBA" id="ARBA00022741"/>
    </source>
</evidence>
<feature type="region of interest" description="Disordered" evidence="16">
    <location>
        <begin position="1"/>
        <end position="66"/>
    </location>
</feature>
<dbReference type="GO" id="GO:0004176">
    <property type="term" value="F:ATP-dependent peptidase activity"/>
    <property type="evidence" value="ECO:0007669"/>
    <property type="project" value="InterPro"/>
</dbReference>
<dbReference type="Pfam" id="PF01434">
    <property type="entry name" value="Peptidase_M41"/>
    <property type="match status" value="1"/>
</dbReference>
<dbReference type="SUPFAM" id="SSF140990">
    <property type="entry name" value="FtsH protease domain-like"/>
    <property type="match status" value="1"/>
</dbReference>
<keyword evidence="9" id="KW-0862">Zinc</keyword>
<keyword evidence="13" id="KW-0482">Metalloprotease</keyword>
<evidence type="ECO:0000256" key="10">
    <source>
        <dbReference type="ARBA" id="ARBA00022840"/>
    </source>
</evidence>
<protein>
    <recommendedName>
        <fullName evidence="18">AAA+ ATPase domain-containing protein</fullName>
    </recommendedName>
</protein>
<dbReference type="Gene3D" id="1.20.58.760">
    <property type="entry name" value="Peptidase M41"/>
    <property type="match status" value="1"/>
</dbReference>
<dbReference type="SMART" id="SM00382">
    <property type="entry name" value="AAA"/>
    <property type="match status" value="1"/>
</dbReference>
<feature type="domain" description="AAA+ ATPase" evidence="18">
    <location>
        <begin position="248"/>
        <end position="387"/>
    </location>
</feature>
<evidence type="ECO:0000256" key="4">
    <source>
        <dbReference type="ARBA" id="ARBA00022670"/>
    </source>
</evidence>
<accession>A0A511YY80</accession>
<dbReference type="Pfam" id="PF17862">
    <property type="entry name" value="AAA_lid_3"/>
    <property type="match status" value="1"/>
</dbReference>
<keyword evidence="6" id="KW-0479">Metal-binding</keyword>
<keyword evidence="11" id="KW-0809">Transit peptide</keyword>
<organism evidence="19 20">
    <name type="scientific">Actinotalea fermentans</name>
    <dbReference type="NCBI Taxonomy" id="43671"/>
    <lineage>
        <taxon>Bacteria</taxon>
        <taxon>Bacillati</taxon>
        <taxon>Actinomycetota</taxon>
        <taxon>Actinomycetes</taxon>
        <taxon>Micrococcales</taxon>
        <taxon>Cellulomonadaceae</taxon>
        <taxon>Actinotalea</taxon>
    </lineage>
</organism>
<dbReference type="GO" id="GO:0030163">
    <property type="term" value="P:protein catabolic process"/>
    <property type="evidence" value="ECO:0007669"/>
    <property type="project" value="TreeGrafter"/>
</dbReference>
<dbReference type="GO" id="GO:0005524">
    <property type="term" value="F:ATP binding"/>
    <property type="evidence" value="ECO:0007669"/>
    <property type="project" value="UniProtKB-KW"/>
</dbReference>
<keyword evidence="7 15" id="KW-0547">Nucleotide-binding</keyword>
<dbReference type="InterPro" id="IPR027417">
    <property type="entry name" value="P-loop_NTPase"/>
</dbReference>
<name>A0A511YY80_9CELL</name>
<dbReference type="InterPro" id="IPR003959">
    <property type="entry name" value="ATPase_AAA_core"/>
</dbReference>
<evidence type="ECO:0000256" key="11">
    <source>
        <dbReference type="ARBA" id="ARBA00022946"/>
    </source>
</evidence>
<dbReference type="InterPro" id="IPR000642">
    <property type="entry name" value="Peptidase_M41"/>
</dbReference>
<dbReference type="GO" id="GO:0006508">
    <property type="term" value="P:proteolysis"/>
    <property type="evidence" value="ECO:0007669"/>
    <property type="project" value="UniProtKB-KW"/>
</dbReference>
<evidence type="ECO:0000256" key="15">
    <source>
        <dbReference type="RuleBase" id="RU003651"/>
    </source>
</evidence>
<keyword evidence="5 17" id="KW-0812">Transmembrane</keyword>
<gene>
    <name evidence="19" type="ORF">AFE02nite_18940</name>
</gene>
<keyword evidence="4" id="KW-0645">Protease</keyword>
<comment type="cofactor">
    <cofactor evidence="1">
        <name>Zn(2+)</name>
        <dbReference type="ChEBI" id="CHEBI:29105"/>
    </cofactor>
</comment>
<dbReference type="GO" id="GO:0005886">
    <property type="term" value="C:plasma membrane"/>
    <property type="evidence" value="ECO:0007669"/>
    <property type="project" value="TreeGrafter"/>
</dbReference>
<evidence type="ECO:0000256" key="14">
    <source>
        <dbReference type="ARBA" id="ARBA00023136"/>
    </source>
</evidence>
<dbReference type="SUPFAM" id="SSF52540">
    <property type="entry name" value="P-loop containing nucleoside triphosphate hydrolases"/>
    <property type="match status" value="1"/>
</dbReference>
<evidence type="ECO:0000256" key="1">
    <source>
        <dbReference type="ARBA" id="ARBA00001947"/>
    </source>
</evidence>
<evidence type="ECO:0000256" key="9">
    <source>
        <dbReference type="ARBA" id="ARBA00022833"/>
    </source>
</evidence>
<evidence type="ECO:0000256" key="16">
    <source>
        <dbReference type="SAM" id="MobiDB-lite"/>
    </source>
</evidence>
<dbReference type="InterPro" id="IPR003593">
    <property type="entry name" value="AAA+_ATPase"/>
</dbReference>
<evidence type="ECO:0000256" key="8">
    <source>
        <dbReference type="ARBA" id="ARBA00022801"/>
    </source>
</evidence>
<dbReference type="Gene3D" id="3.40.50.300">
    <property type="entry name" value="P-loop containing nucleotide triphosphate hydrolases"/>
    <property type="match status" value="1"/>
</dbReference>
<keyword evidence="14 17" id="KW-0472">Membrane</keyword>
<evidence type="ECO:0000256" key="13">
    <source>
        <dbReference type="ARBA" id="ARBA00023049"/>
    </source>
</evidence>
<comment type="subcellular location">
    <subcellularLocation>
        <location evidence="2">Membrane</location>
        <topology evidence="2">Multi-pass membrane protein</topology>
    </subcellularLocation>
</comment>